<dbReference type="OrthoDB" id="2195270at2759"/>
<accession>A0A1X0QAK3</accession>
<evidence type="ECO:0000259" key="1">
    <source>
        <dbReference type="Pfam" id="PF13358"/>
    </source>
</evidence>
<sequence>MNKYNMLYHKIHDRAKSYETLKTYFQKLKAECNDGGIDTPVFILDNTRIHLYSGLVETIHDLGLELVYLSSYSPFLNLIIKCFFV</sequence>
<dbReference type="VEuPathDB" id="MicrosporidiaDB:A0H76_2315"/>
<dbReference type="Proteomes" id="UP000192356">
    <property type="component" value="Unassembled WGS sequence"/>
</dbReference>
<evidence type="ECO:0000313" key="3">
    <source>
        <dbReference type="Proteomes" id="UP000192356"/>
    </source>
</evidence>
<gene>
    <name evidence="2" type="ORF">HERIO_1351</name>
</gene>
<reference evidence="2 3" key="1">
    <citation type="journal article" date="2017" name="Environ. Microbiol.">
        <title>Decay of the glycolytic pathway and adaptation to intranuclear parasitism within Enterocytozoonidae microsporidia.</title>
        <authorList>
            <person name="Wiredu Boakye D."/>
            <person name="Jaroenlak P."/>
            <person name="Prachumwat A."/>
            <person name="Williams T.A."/>
            <person name="Bateman K.S."/>
            <person name="Itsathitphaisarn O."/>
            <person name="Sritunyalucksana K."/>
            <person name="Paszkiewicz K.H."/>
            <person name="Moore K.A."/>
            <person name="Stentiford G.D."/>
            <person name="Williams B.A."/>
        </authorList>
    </citation>
    <scope>NUCLEOTIDE SEQUENCE [LARGE SCALE GENOMIC DNA]</scope>
    <source>
        <strain evidence="2 3">GB1</strain>
    </source>
</reference>
<dbReference type="Gene3D" id="3.30.420.10">
    <property type="entry name" value="Ribonuclease H-like superfamily/Ribonuclease H"/>
    <property type="match status" value="1"/>
</dbReference>
<comment type="caution">
    <text evidence="2">The sequence shown here is derived from an EMBL/GenBank/DDBJ whole genome shotgun (WGS) entry which is preliminary data.</text>
</comment>
<dbReference type="VEuPathDB" id="MicrosporidiaDB:HERIO_1351"/>
<name>A0A1X0QAK3_9MICR</name>
<dbReference type="InterPro" id="IPR038717">
    <property type="entry name" value="Tc1-like_DDE_dom"/>
</dbReference>
<proteinExistence type="predicted"/>
<dbReference type="InterPro" id="IPR036397">
    <property type="entry name" value="RNaseH_sf"/>
</dbReference>
<dbReference type="Pfam" id="PF13358">
    <property type="entry name" value="DDE_3"/>
    <property type="match status" value="1"/>
</dbReference>
<evidence type="ECO:0000313" key="2">
    <source>
        <dbReference type="EMBL" id="ORD96733.1"/>
    </source>
</evidence>
<organism evidence="2 3">
    <name type="scientific">Hepatospora eriocheir</name>
    <dbReference type="NCBI Taxonomy" id="1081669"/>
    <lineage>
        <taxon>Eukaryota</taxon>
        <taxon>Fungi</taxon>
        <taxon>Fungi incertae sedis</taxon>
        <taxon>Microsporidia</taxon>
        <taxon>Hepatosporidae</taxon>
        <taxon>Hepatospora</taxon>
    </lineage>
</organism>
<dbReference type="EMBL" id="LVKB01000065">
    <property type="protein sequence ID" value="ORD96733.1"/>
    <property type="molecule type" value="Genomic_DNA"/>
</dbReference>
<dbReference type="AlphaFoldDB" id="A0A1X0QAK3"/>
<protein>
    <recommendedName>
        <fullName evidence="1">Tc1-like transposase DDE domain-containing protein</fullName>
    </recommendedName>
</protein>
<keyword evidence="3" id="KW-1185">Reference proteome</keyword>
<feature type="domain" description="Tc1-like transposase DDE" evidence="1">
    <location>
        <begin position="13"/>
        <end position="83"/>
    </location>
</feature>
<dbReference type="GO" id="GO:0003676">
    <property type="term" value="F:nucleic acid binding"/>
    <property type="evidence" value="ECO:0007669"/>
    <property type="project" value="InterPro"/>
</dbReference>